<gene>
    <name evidence="8" type="ORF">KIW84_053157</name>
</gene>
<dbReference type="PROSITE" id="PS00211">
    <property type="entry name" value="ABC_TRANSPORTER_1"/>
    <property type="match status" value="2"/>
</dbReference>
<sequence length="713" mass="78923">MTEVARTVVHEVLGDGIIDVDEPIVSYIVNVLADEDFDFGLDGEGAFDALGDLLVAAGCVPDFSECRSVCSTLSDRFGKHGLVKAKPTVRSLAAPFRMNEGLDDGEAPKRKPEPVDGPLLSERDKLKIERRKRKDERQREAKFQLHLAEMEAVRAGMPVACVKHESGGGHTVKDIHMDNFTISVGGHDLIVDGSVTLSFGRHYGLVGRNGTGKTTFLRHMAMHAIDGIPRNCQILHVEQEVVGDNTSALQCVLNTDIERAQLLEEEAQLIAKQRESEDSTEKGNDANGGVKGDAISQRLEQIYKRLELIDADAAESRAASILAGLSFSPEMQKKATKTFSGGWRMRIALARALFIEPDMLLLDEPTNHLDLHAVLWLESYLVKWPKTFIVVSHAREFLNTVVTDIIHLQNQKLTTYKGNYDTFERTREEQIKNQQKAVEAHERSRAHMQTFIDKFRYNAKRASLVQSRIKALDRLGHVDAIINDPDYKFEFPTPDDRPGAPIISFSDASFGYPGGPILFRNLNFGIDLDSRIAMVGPNGIGKSTILKLIAGELQPSSGTVFRSAKVRIAVFSQHHVDGLDLSSNPLLYMMRCYPGVPEQKLRGHLGSFGVTGNLALQPMYTLSGGQKSRVAFAKITFKKPHIILLDEPSNHLDLDAVEALIQGLVLFQGGILMVSHDEHLISGSVEELWIVSEGRVAPFHGSFGEYKRLLHSS</sequence>
<dbReference type="AlphaFoldDB" id="A0A9D4WSH3"/>
<dbReference type="Gramene" id="PSAT_LOCUS22550_t1">
    <property type="protein sequence ID" value="CAL5203479.1"/>
    <property type="gene ID" value="PSAT_LOCUS22550"/>
</dbReference>
<dbReference type="GO" id="GO:0005524">
    <property type="term" value="F:ATP binding"/>
    <property type="evidence" value="ECO:0007669"/>
    <property type="project" value="UniProtKB-KW"/>
</dbReference>
<proteinExistence type="inferred from homology"/>
<dbReference type="Gramene" id="Psat05G0315700-T1">
    <property type="protein sequence ID" value="KAI5406773.1"/>
    <property type="gene ID" value="KIW84_053157"/>
</dbReference>
<dbReference type="PANTHER" id="PTHR19211:SF117">
    <property type="entry name" value="ATP-BINDING CASSETTE SUB-FAMILY F MEMBER 3"/>
    <property type="match status" value="1"/>
</dbReference>
<dbReference type="Pfam" id="PF12848">
    <property type="entry name" value="ABC_tran_Xtn"/>
    <property type="match status" value="1"/>
</dbReference>
<feature type="region of interest" description="Disordered" evidence="6">
    <location>
        <begin position="99"/>
        <end position="123"/>
    </location>
</feature>
<evidence type="ECO:0000256" key="6">
    <source>
        <dbReference type="SAM" id="MobiDB-lite"/>
    </source>
</evidence>
<evidence type="ECO:0000256" key="4">
    <source>
        <dbReference type="ARBA" id="ARBA00022990"/>
    </source>
</evidence>
<evidence type="ECO:0000313" key="8">
    <source>
        <dbReference type="EMBL" id="KAI5406773.1"/>
    </source>
</evidence>
<keyword evidence="9" id="KW-1185">Reference proteome</keyword>
<evidence type="ECO:0000256" key="5">
    <source>
        <dbReference type="ARBA" id="ARBA00061344"/>
    </source>
</evidence>
<dbReference type="SMART" id="SM00382">
    <property type="entry name" value="AAA"/>
    <property type="match status" value="2"/>
</dbReference>
<organism evidence="8 9">
    <name type="scientific">Pisum sativum</name>
    <name type="common">Garden pea</name>
    <name type="synonym">Lathyrus oleraceus</name>
    <dbReference type="NCBI Taxonomy" id="3888"/>
    <lineage>
        <taxon>Eukaryota</taxon>
        <taxon>Viridiplantae</taxon>
        <taxon>Streptophyta</taxon>
        <taxon>Embryophyta</taxon>
        <taxon>Tracheophyta</taxon>
        <taxon>Spermatophyta</taxon>
        <taxon>Magnoliopsida</taxon>
        <taxon>eudicotyledons</taxon>
        <taxon>Gunneridae</taxon>
        <taxon>Pentapetalae</taxon>
        <taxon>rosids</taxon>
        <taxon>fabids</taxon>
        <taxon>Fabales</taxon>
        <taxon>Fabaceae</taxon>
        <taxon>Papilionoideae</taxon>
        <taxon>50 kb inversion clade</taxon>
        <taxon>NPAAA clade</taxon>
        <taxon>Hologalegina</taxon>
        <taxon>IRL clade</taxon>
        <taxon>Fabeae</taxon>
        <taxon>Lathyrus</taxon>
    </lineage>
</organism>
<keyword evidence="2" id="KW-0547">Nucleotide-binding</keyword>
<evidence type="ECO:0000256" key="1">
    <source>
        <dbReference type="ARBA" id="ARBA00022737"/>
    </source>
</evidence>
<dbReference type="InterPro" id="IPR058770">
    <property type="entry name" value="PWI_ABCF3"/>
</dbReference>
<dbReference type="FunFam" id="3.40.50.300:FF:001135">
    <property type="entry name" value="ABC transporter F family member 3"/>
    <property type="match status" value="1"/>
</dbReference>
<dbReference type="EMBL" id="JAMSHJ010000005">
    <property type="protein sequence ID" value="KAI5406773.1"/>
    <property type="molecule type" value="Genomic_DNA"/>
</dbReference>
<evidence type="ECO:0000256" key="2">
    <source>
        <dbReference type="ARBA" id="ARBA00022741"/>
    </source>
</evidence>
<evidence type="ECO:0000256" key="3">
    <source>
        <dbReference type="ARBA" id="ARBA00022840"/>
    </source>
</evidence>
<dbReference type="Gramene" id="Psat5g108480.1">
    <property type="protein sequence ID" value="Psat5g108480.1.cds"/>
    <property type="gene ID" value="Psat5g108480"/>
</dbReference>
<dbReference type="CDD" id="cd03221">
    <property type="entry name" value="ABCF_EF-3"/>
    <property type="match status" value="2"/>
</dbReference>
<protein>
    <submittedName>
        <fullName evidence="8">ATP-binding cassette sub- F member 3</fullName>
    </submittedName>
</protein>
<comment type="caution">
    <text evidence="8">The sequence shown here is derived from an EMBL/GenBank/DDBJ whole genome shotgun (WGS) entry which is preliminary data.</text>
</comment>
<feature type="compositionally biased region" description="Basic and acidic residues" evidence="6">
    <location>
        <begin position="272"/>
        <end position="284"/>
    </location>
</feature>
<evidence type="ECO:0000313" key="9">
    <source>
        <dbReference type="Proteomes" id="UP001058974"/>
    </source>
</evidence>
<dbReference type="Gene3D" id="3.40.50.300">
    <property type="entry name" value="P-loop containing nucleotide triphosphate hydrolases"/>
    <property type="match status" value="2"/>
</dbReference>
<dbReference type="InterPro" id="IPR003439">
    <property type="entry name" value="ABC_transporter-like_ATP-bd"/>
</dbReference>
<dbReference type="InterPro" id="IPR003593">
    <property type="entry name" value="AAA+_ATPase"/>
</dbReference>
<keyword evidence="1" id="KW-0677">Repeat</keyword>
<reference evidence="8 9" key="1">
    <citation type="journal article" date="2022" name="Nat. Genet.">
        <title>Improved pea reference genome and pan-genome highlight genomic features and evolutionary characteristics.</title>
        <authorList>
            <person name="Yang T."/>
            <person name="Liu R."/>
            <person name="Luo Y."/>
            <person name="Hu S."/>
            <person name="Wang D."/>
            <person name="Wang C."/>
            <person name="Pandey M.K."/>
            <person name="Ge S."/>
            <person name="Xu Q."/>
            <person name="Li N."/>
            <person name="Li G."/>
            <person name="Huang Y."/>
            <person name="Saxena R.K."/>
            <person name="Ji Y."/>
            <person name="Li M."/>
            <person name="Yan X."/>
            <person name="He Y."/>
            <person name="Liu Y."/>
            <person name="Wang X."/>
            <person name="Xiang C."/>
            <person name="Varshney R.K."/>
            <person name="Ding H."/>
            <person name="Gao S."/>
            <person name="Zong X."/>
        </authorList>
    </citation>
    <scope>NUCLEOTIDE SEQUENCE [LARGE SCALE GENOMIC DNA]</scope>
    <source>
        <strain evidence="8 9">cv. Zhongwan 6</strain>
    </source>
</reference>
<keyword evidence="3 8" id="KW-0067">ATP-binding</keyword>
<accession>A0A9D4WSH3</accession>
<dbReference type="InterPro" id="IPR017871">
    <property type="entry name" value="ABC_transporter-like_CS"/>
</dbReference>
<dbReference type="Pfam" id="PF26051">
    <property type="entry name" value="PWI_ABCF3"/>
    <property type="match status" value="1"/>
</dbReference>
<dbReference type="SUPFAM" id="SSF52540">
    <property type="entry name" value="P-loop containing nucleoside triphosphate hydrolases"/>
    <property type="match status" value="2"/>
</dbReference>
<feature type="domain" description="ABC transporter" evidence="7">
    <location>
        <begin position="503"/>
        <end position="712"/>
    </location>
</feature>
<dbReference type="Pfam" id="PF00005">
    <property type="entry name" value="ABC_tran"/>
    <property type="match status" value="2"/>
</dbReference>
<feature type="region of interest" description="Disordered" evidence="6">
    <location>
        <begin position="271"/>
        <end position="291"/>
    </location>
</feature>
<dbReference type="InterPro" id="IPR032781">
    <property type="entry name" value="ABC_tran_Xtn"/>
</dbReference>
<keyword evidence="4" id="KW-0007">Acetylation</keyword>
<dbReference type="InterPro" id="IPR027417">
    <property type="entry name" value="P-loop_NTPase"/>
</dbReference>
<evidence type="ECO:0000259" key="7">
    <source>
        <dbReference type="PROSITE" id="PS50893"/>
    </source>
</evidence>
<name>A0A9D4WSH3_PEA</name>
<dbReference type="Proteomes" id="UP001058974">
    <property type="component" value="Chromosome 5"/>
</dbReference>
<dbReference type="PROSITE" id="PS50893">
    <property type="entry name" value="ABC_TRANSPORTER_2"/>
    <property type="match status" value="2"/>
</dbReference>
<dbReference type="OrthoDB" id="2110130at2759"/>
<dbReference type="FunFam" id="3.40.50.300:FF:000104">
    <property type="entry name" value="ATP-binding cassette sub-family F member 3"/>
    <property type="match status" value="1"/>
</dbReference>
<feature type="domain" description="ABC transporter" evidence="7">
    <location>
        <begin position="175"/>
        <end position="435"/>
    </location>
</feature>
<comment type="similarity">
    <text evidence="5">Belongs to the ABC transporter superfamily. ABCF family. EF3 (TC 3.A.1.121) subfamily.</text>
</comment>
<dbReference type="InterPro" id="IPR050611">
    <property type="entry name" value="ABCF"/>
</dbReference>
<dbReference type="GO" id="GO:0016887">
    <property type="term" value="F:ATP hydrolysis activity"/>
    <property type="evidence" value="ECO:0007669"/>
    <property type="project" value="InterPro"/>
</dbReference>
<dbReference type="PANTHER" id="PTHR19211">
    <property type="entry name" value="ATP-BINDING TRANSPORT PROTEIN-RELATED"/>
    <property type="match status" value="1"/>
</dbReference>